<dbReference type="Proteomes" id="UP001153620">
    <property type="component" value="Chromosome 4"/>
</dbReference>
<dbReference type="Pfam" id="PF07678">
    <property type="entry name" value="TED_complement"/>
    <property type="match status" value="1"/>
</dbReference>
<dbReference type="InterPro" id="IPR013783">
    <property type="entry name" value="Ig-like_fold"/>
</dbReference>
<dbReference type="SUPFAM" id="SSF48239">
    <property type="entry name" value="Terpenoid cyclases/Protein prenyltransferases"/>
    <property type="match status" value="1"/>
</dbReference>
<dbReference type="Gene3D" id="2.20.130.20">
    <property type="match status" value="1"/>
</dbReference>
<comment type="similarity">
    <text evidence="2">Belongs to the protease inhibitor I39 (alpha-2-macroglobulin) family.</text>
</comment>
<keyword evidence="11" id="KW-0449">Lipoprotein</keyword>
<evidence type="ECO:0000256" key="16">
    <source>
        <dbReference type="ARBA" id="ARBA00069665"/>
    </source>
</evidence>
<dbReference type="InterPro" id="IPR008930">
    <property type="entry name" value="Terpenoid_cyclase/PrenylTrfase"/>
</dbReference>
<keyword evidence="10" id="KW-0325">Glycoprotein</keyword>
<keyword evidence="3" id="KW-1003">Cell membrane</keyword>
<dbReference type="Pfam" id="PF07703">
    <property type="entry name" value="A2M_BRD"/>
    <property type="match status" value="1"/>
</dbReference>
<dbReference type="InterPro" id="IPR036595">
    <property type="entry name" value="A-macroglobulin_rcpt-bd_sf"/>
</dbReference>
<dbReference type="InterPro" id="IPR041555">
    <property type="entry name" value="MG3"/>
</dbReference>
<dbReference type="FunFam" id="2.60.40.10:FF:000155">
    <property type="entry name" value="complement C3 isoform X1"/>
    <property type="match status" value="1"/>
</dbReference>
<comment type="subcellular location">
    <subcellularLocation>
        <location evidence="1">Cell membrane</location>
        <topology evidence="1">Lipid-anchor</topology>
        <topology evidence="1">GPI-anchor</topology>
    </subcellularLocation>
</comment>
<keyword evidence="7" id="KW-0882">Thioester bond</keyword>
<dbReference type="CDD" id="cd02897">
    <property type="entry name" value="A2M_2"/>
    <property type="match status" value="1"/>
</dbReference>
<dbReference type="FunFam" id="2.60.40.1930:FF:000001">
    <property type="entry name" value="CD109 isoform 3"/>
    <property type="match status" value="1"/>
</dbReference>
<dbReference type="PANTHER" id="PTHR11412">
    <property type="entry name" value="MACROGLOBULIN / COMPLEMENT"/>
    <property type="match status" value="1"/>
</dbReference>
<evidence type="ECO:0000256" key="2">
    <source>
        <dbReference type="ARBA" id="ARBA00010952"/>
    </source>
</evidence>
<reference evidence="21" key="1">
    <citation type="submission" date="2022-01" db="EMBL/GenBank/DDBJ databases">
        <authorList>
            <person name="King R."/>
        </authorList>
    </citation>
    <scope>NUCLEOTIDE SEQUENCE</scope>
</reference>
<keyword evidence="4" id="KW-0336">GPI-anchor</keyword>
<dbReference type="InterPro" id="IPR001599">
    <property type="entry name" value="Macroglobln_a2"/>
</dbReference>
<evidence type="ECO:0000256" key="1">
    <source>
        <dbReference type="ARBA" id="ARBA00004609"/>
    </source>
</evidence>
<dbReference type="GO" id="GO:0004866">
    <property type="term" value="F:endopeptidase inhibitor activity"/>
    <property type="evidence" value="ECO:0007669"/>
    <property type="project" value="InterPro"/>
</dbReference>
<dbReference type="SUPFAM" id="SSF49410">
    <property type="entry name" value="Alpha-macroglobulin receptor domain"/>
    <property type="match status" value="1"/>
</dbReference>
<comment type="function">
    <text evidence="12">Modulates negatively TGFB1 signaling in keratinocytes.</text>
</comment>
<evidence type="ECO:0000256" key="12">
    <source>
        <dbReference type="ARBA" id="ARBA00056820"/>
    </source>
</evidence>
<feature type="domain" description="Alpha-2-macroglobulin" evidence="19">
    <location>
        <begin position="738"/>
        <end position="829"/>
    </location>
</feature>
<dbReference type="Pfam" id="PF17791">
    <property type="entry name" value="MG3"/>
    <property type="match status" value="1"/>
</dbReference>
<feature type="domain" description="Alpha-macroglobulin receptor-binding" evidence="20">
    <location>
        <begin position="1360"/>
        <end position="1449"/>
    </location>
</feature>
<evidence type="ECO:0000256" key="8">
    <source>
        <dbReference type="ARBA" id="ARBA00023136"/>
    </source>
</evidence>
<comment type="function">
    <text evidence="13">Binds covalently through a thioester bond to the pathogen surface resulting in pathogen clearance.</text>
</comment>
<evidence type="ECO:0000256" key="5">
    <source>
        <dbReference type="ARBA" id="ARBA00022729"/>
    </source>
</evidence>
<dbReference type="OrthoDB" id="7780472at2759"/>
<dbReference type="Gene3D" id="1.50.10.20">
    <property type="match status" value="1"/>
</dbReference>
<evidence type="ECO:0000256" key="15">
    <source>
        <dbReference type="ARBA" id="ARBA00063781"/>
    </source>
</evidence>
<dbReference type="InterPro" id="IPR009048">
    <property type="entry name" value="A-macroglobulin_rcpt-bd"/>
</dbReference>
<dbReference type="Gene3D" id="2.60.40.2950">
    <property type="match status" value="1"/>
</dbReference>
<protein>
    <recommendedName>
        <fullName evidence="16">CD109 antigen</fullName>
    </recommendedName>
    <alternativeName>
        <fullName evidence="17">TEP1-F</fullName>
    </alternativeName>
</protein>
<evidence type="ECO:0000256" key="6">
    <source>
        <dbReference type="ARBA" id="ARBA00022859"/>
    </source>
</evidence>
<evidence type="ECO:0000256" key="14">
    <source>
        <dbReference type="ARBA" id="ARBA00063008"/>
    </source>
</evidence>
<evidence type="ECO:0000256" key="13">
    <source>
        <dbReference type="ARBA" id="ARBA00057615"/>
    </source>
</evidence>
<dbReference type="Gene3D" id="2.60.40.1930">
    <property type="match status" value="2"/>
</dbReference>
<comment type="subunit">
    <text evidence="14">Heterodimer; disulfide-linked. Interacts with TGFB1 and TGFBR1. Forms a heteromeric complex with TGFBR1, TGFBR2 and TGFBR3 in a ligand-independent manner.</text>
</comment>
<keyword evidence="22" id="KW-1185">Reference proteome</keyword>
<dbReference type="SMART" id="SM01361">
    <property type="entry name" value="A2M_recep"/>
    <property type="match status" value="1"/>
</dbReference>
<evidence type="ECO:0000256" key="11">
    <source>
        <dbReference type="ARBA" id="ARBA00023288"/>
    </source>
</evidence>
<dbReference type="GO" id="GO:0098552">
    <property type="term" value="C:side of membrane"/>
    <property type="evidence" value="ECO:0007669"/>
    <property type="project" value="UniProtKB-KW"/>
</dbReference>
<comment type="subunit">
    <text evidence="15">Heterodimer of a TEP1-N chain and an TEP1-C chain non-covalently linked. Forms a complex composed of TEP1-N and TEP1-C heterodimer, LRIM1 and APL1C; the interaction stabilizes TEP1-N and TEP1-C heterodimer, prevents its binding to tissues while circulating in the hemolymph and protects the thioester bond from hydrolysis. Mature TEP1 and to a lesser extent full-length TEP1 interact with SPCLIP1; the interaction is induced by microbial infection.</text>
</comment>
<dbReference type="SMART" id="SM01359">
    <property type="entry name" value="A2M_N_2"/>
    <property type="match status" value="1"/>
</dbReference>
<dbReference type="PANTHER" id="PTHR11412:SF136">
    <property type="entry name" value="CD109 ANTIGEN"/>
    <property type="match status" value="1"/>
</dbReference>
<evidence type="ECO:0000256" key="17">
    <source>
        <dbReference type="ARBA" id="ARBA00078071"/>
    </source>
</evidence>
<dbReference type="GO" id="GO:0005615">
    <property type="term" value="C:extracellular space"/>
    <property type="evidence" value="ECO:0007669"/>
    <property type="project" value="InterPro"/>
</dbReference>
<evidence type="ECO:0000313" key="21">
    <source>
        <dbReference type="EMBL" id="CAG9810920.1"/>
    </source>
</evidence>
<evidence type="ECO:0000313" key="22">
    <source>
        <dbReference type="Proteomes" id="UP001153620"/>
    </source>
</evidence>
<evidence type="ECO:0000259" key="19">
    <source>
        <dbReference type="SMART" id="SM01360"/>
    </source>
</evidence>
<dbReference type="InterPro" id="IPR011626">
    <property type="entry name" value="Alpha-macroglobulin_TED"/>
</dbReference>
<evidence type="ECO:0000259" key="20">
    <source>
        <dbReference type="SMART" id="SM01361"/>
    </source>
</evidence>
<dbReference type="Gene3D" id="2.60.120.1540">
    <property type="match status" value="1"/>
</dbReference>
<dbReference type="InterPro" id="IPR011625">
    <property type="entry name" value="A2M_N_BRD"/>
</dbReference>
<name>A0A9N9S7Q6_9DIPT</name>
<dbReference type="InterPro" id="IPR050473">
    <property type="entry name" value="A2M/Complement_sys"/>
</dbReference>
<dbReference type="InterPro" id="IPR002890">
    <property type="entry name" value="MG2"/>
</dbReference>
<feature type="domain" description="Alpha-2-macroglobulin bait region" evidence="18">
    <location>
        <begin position="478"/>
        <end position="613"/>
    </location>
</feature>
<keyword evidence="8" id="KW-0472">Membrane</keyword>
<dbReference type="EMBL" id="OU895880">
    <property type="protein sequence ID" value="CAG9810920.1"/>
    <property type="molecule type" value="Genomic_DNA"/>
</dbReference>
<keyword evidence="9" id="KW-1015">Disulfide bond</keyword>
<evidence type="ECO:0000256" key="3">
    <source>
        <dbReference type="ARBA" id="ARBA00022475"/>
    </source>
</evidence>
<dbReference type="Gene3D" id="2.60.40.690">
    <property type="entry name" value="Alpha-macroglobulin, receptor-binding domain"/>
    <property type="match status" value="1"/>
</dbReference>
<evidence type="ECO:0000256" key="4">
    <source>
        <dbReference type="ARBA" id="ARBA00022622"/>
    </source>
</evidence>
<dbReference type="PROSITE" id="PS00477">
    <property type="entry name" value="ALPHA_2_MACROGLOBULIN"/>
    <property type="match status" value="1"/>
</dbReference>
<evidence type="ECO:0000256" key="9">
    <source>
        <dbReference type="ARBA" id="ARBA00023157"/>
    </source>
</evidence>
<dbReference type="Pfam" id="PF01835">
    <property type="entry name" value="MG2"/>
    <property type="match status" value="1"/>
</dbReference>
<dbReference type="InterPro" id="IPR019742">
    <property type="entry name" value="MacrogloblnA2_CS"/>
</dbReference>
<keyword evidence="5" id="KW-0732">Signal</keyword>
<dbReference type="Pfam" id="PF00207">
    <property type="entry name" value="A2M"/>
    <property type="match status" value="1"/>
</dbReference>
<dbReference type="SMART" id="SM01419">
    <property type="entry name" value="Thiol-ester_cl"/>
    <property type="match status" value="1"/>
</dbReference>
<dbReference type="Gene3D" id="2.60.40.10">
    <property type="entry name" value="Immunoglobulins"/>
    <property type="match status" value="2"/>
</dbReference>
<dbReference type="GO" id="GO:0005886">
    <property type="term" value="C:plasma membrane"/>
    <property type="evidence" value="ECO:0007669"/>
    <property type="project" value="UniProtKB-SubCell"/>
</dbReference>
<dbReference type="InterPro" id="IPR047565">
    <property type="entry name" value="Alpha-macroglob_thiol-ester_cl"/>
</dbReference>
<dbReference type="SMART" id="SM01360">
    <property type="entry name" value="A2M"/>
    <property type="match status" value="1"/>
</dbReference>
<dbReference type="GO" id="GO:0002376">
    <property type="term" value="P:immune system process"/>
    <property type="evidence" value="ECO:0007669"/>
    <property type="project" value="UniProtKB-KW"/>
</dbReference>
<proteinExistence type="inferred from homology"/>
<sequence length="1462" mass="164734">MDRAGEYSSDDDDDVPTYSQSFGSSNGYFVLVAGNVLPSIGNFRVAVYSYGYEKKKDEIEIVIKSTEEDFEMKERVTLSGTKVQNVDFKINNPPEGEYNLKVSSLSGEYFDQTRCLHMNLKKYAVFVQTDKSVYKPSDNIKFRVMVLDAETRPYNFDKIDIYVTDGGDNRIKQYEEVGKNFIKGVYQNELQLSDLPVMGVWKIHVKINNDQDIEKTFDVEEYVLPKFEVSIDTVPNVPFKDGVIKATVNAKYTFGKIAKGKATVTAEVESPYGNYRFRTVEPTKKVSKTVEVDRKKFVEFDLKSELNIRDSKNEHTVKLHASFKDELSSKVATANATVKIHSDAIKMVLKKSSEKFKPGLPFTVTAILSSHDKSTPVIDPKNPVKFTVTSYYDILRKIKSIHQENICGRRVNPGDEYECWEENSKTQEYKVPLENGIAKLDIDVPKETTSFSVEAKYLGIEQDTSRVQKVESMCRQYLQGKLLTERPNLLKPFNIKVQATNMIKELTYQVLAGGKILESNYEKFKESIDHIVNIKPTLFMLPKASVVIYYVAENGEIISDKIDVEFGNQLLNHINLNLSAEQVKPGEDLIINVKSQPNSYVGLLGVDQSVLLLKKGNDIEQETVFDELKKFGEAQKYNYSHYYSGHDIGDFREMIMITNTKVAQEPRVRTYQCESRNSLAPRAMAFGVGEERVRFMAMSKRSAPKIMNDMMMDAAPMVGGGSIVERKPVEIRKKFPETWLFDSLEFDSGDTKSLTKKVPDTITSWIITGFSLDPIRGLGITDSASKLRVFQPFIVDTNLPYSIKRGEVVSVPIIIFNYLDSDQTTTVTMFNADAEFEFINPDEEENAVKKQKLTTETERKQEIVLKSDEGATVSFMIRPLKVGQITIKVVAESQMAGDGIEKKLKVEPEGVTQYMNEAVLIDLRSEKEFKRTIEILVPPEAVKDSTRVEVSAIGDILGPSIDNLDKLIKLPYGCGEQNMLNFVPNIVILEYLTNLNKLNPQIEEKAKKYMEVGYQKELTYKHDDGSYSAFGMHDKSGSTWLTAFVAKSFSQASKYIKIDQNKILEALNFLKSVQAKDGSFPEVGTICHRDMQGGASKGMGLTAYTLITFLENKPLAKKFEDVIKNAQNYIFDNLETLDDNYSLAIVNYALQLSGNDKKDVLLEKLNTKSVNKDGMKHWSKEIEKPKERDCWYHRPSSVNVEMSAYALQAFLEADKTNDAVLIMKWLVTQRNANGGFQSTQDTVVGLQALSKLAMKVHVADSDLQIVVKPKDSIPSTINVNSANSLVLQKHEISSEARHFEVSATGKGFSILQISYRYNLDISGQSPRFILNPVVMSTSNKGFLHISVGAKFVPDAQTATSNMAVMEVTLPSGFTFDNDHMSELLATTKVKKVETKDGDTIIMVYFDDIGADEIVPEFKAYRTHAVAKQKPAPIIIYDYYDNSRSARTFYNPPEILISDIAAA</sequence>
<dbReference type="FunFam" id="1.50.10.20:FF:000001">
    <property type="entry name" value="CD109 isoform 1"/>
    <property type="match status" value="1"/>
</dbReference>
<dbReference type="InterPro" id="IPR041813">
    <property type="entry name" value="A2M_TED"/>
</dbReference>
<evidence type="ECO:0000259" key="18">
    <source>
        <dbReference type="SMART" id="SM01359"/>
    </source>
</evidence>
<keyword evidence="6" id="KW-0391">Immunity</keyword>
<evidence type="ECO:0000256" key="7">
    <source>
        <dbReference type="ARBA" id="ARBA00022966"/>
    </source>
</evidence>
<dbReference type="Gene3D" id="2.60.40.1940">
    <property type="match status" value="1"/>
</dbReference>
<evidence type="ECO:0000256" key="10">
    <source>
        <dbReference type="ARBA" id="ARBA00023180"/>
    </source>
</evidence>
<dbReference type="Pfam" id="PF07677">
    <property type="entry name" value="A2M_recep"/>
    <property type="match status" value="1"/>
</dbReference>
<gene>
    <name evidence="21" type="ORF">CHIRRI_LOCUS13732</name>
</gene>
<accession>A0A9N9S7Q6</accession>
<organism evidence="21 22">
    <name type="scientific">Chironomus riparius</name>
    <dbReference type="NCBI Taxonomy" id="315576"/>
    <lineage>
        <taxon>Eukaryota</taxon>
        <taxon>Metazoa</taxon>
        <taxon>Ecdysozoa</taxon>
        <taxon>Arthropoda</taxon>
        <taxon>Hexapoda</taxon>
        <taxon>Insecta</taxon>
        <taxon>Pterygota</taxon>
        <taxon>Neoptera</taxon>
        <taxon>Endopterygota</taxon>
        <taxon>Diptera</taxon>
        <taxon>Nematocera</taxon>
        <taxon>Chironomoidea</taxon>
        <taxon>Chironomidae</taxon>
        <taxon>Chironominae</taxon>
        <taxon>Chironomus</taxon>
    </lineage>
</organism>
<reference evidence="21" key="2">
    <citation type="submission" date="2022-10" db="EMBL/GenBank/DDBJ databases">
        <authorList>
            <consortium name="ENA_rothamsted_submissions"/>
            <consortium name="culmorum"/>
            <person name="King R."/>
        </authorList>
    </citation>
    <scope>NUCLEOTIDE SEQUENCE</scope>
</reference>
<dbReference type="Gene3D" id="6.20.50.160">
    <property type="match status" value="1"/>
</dbReference>